<reference evidence="3 4" key="1">
    <citation type="submission" date="2019-01" db="EMBL/GenBank/DDBJ databases">
        <title>Oerskovia turbata Genome sequencing and assembly.</title>
        <authorList>
            <person name="Dou T."/>
        </authorList>
    </citation>
    <scope>NUCLEOTIDE SEQUENCE [LARGE SCALE GENOMIC DNA]</scope>
    <source>
        <strain evidence="2 3">JCM12123</strain>
        <strain evidence="1 4">JCM3160</strain>
    </source>
</reference>
<dbReference type="Proteomes" id="UP000289805">
    <property type="component" value="Unassembled WGS sequence"/>
</dbReference>
<dbReference type="EMBL" id="SDJR01000014">
    <property type="protein sequence ID" value="RXR22090.1"/>
    <property type="molecule type" value="Genomic_DNA"/>
</dbReference>
<proteinExistence type="predicted"/>
<evidence type="ECO:0000313" key="4">
    <source>
        <dbReference type="Proteomes" id="UP000290517"/>
    </source>
</evidence>
<organism evidence="2 3">
    <name type="scientific">Oerskovia turbata</name>
    <dbReference type="NCBI Taxonomy" id="1713"/>
    <lineage>
        <taxon>Bacteria</taxon>
        <taxon>Bacillati</taxon>
        <taxon>Actinomycetota</taxon>
        <taxon>Actinomycetes</taxon>
        <taxon>Micrococcales</taxon>
        <taxon>Cellulomonadaceae</taxon>
        <taxon>Oerskovia</taxon>
    </lineage>
</organism>
<dbReference type="RefSeq" id="WP_129429649.1">
    <property type="nucleotide sequence ID" value="NZ_JOFV01000015.1"/>
</dbReference>
<gene>
    <name evidence="1" type="ORF">EQW73_17265</name>
    <name evidence="2" type="ORF">EQW78_15315</name>
</gene>
<dbReference type="OrthoDB" id="4603508at2"/>
<sequence>MGEKPLGAFEIQVLHLNGTLTLDEVQVIERQLAAHPALVAQQNWIGVQRASHVMQANGAELKDYISRFENSAQLMPSGVDGEVFYLMALRHLLNYVGSAFTLVDHTRNLLATYEGENFLAEYETRKMAVTGTRSAAILKALRNYMIHRGQPVLGIDLEADPRGSAQWVVVDASDMLSWKKCPAPAKKYLSESRSIRILDLVQEYETSLGELYEWVFAQYQILHGGEIAEFQDLVQKLEAAYRPVSTFPLDASDEWSLKLHLRD</sequence>
<evidence type="ECO:0000313" key="1">
    <source>
        <dbReference type="EMBL" id="RXR22090.1"/>
    </source>
</evidence>
<dbReference type="EMBL" id="SDJQ01000021">
    <property type="protein sequence ID" value="RXR31951.1"/>
    <property type="molecule type" value="Genomic_DNA"/>
</dbReference>
<dbReference type="AlphaFoldDB" id="A0A4Q1KPN3"/>
<dbReference type="STRING" id="1713.GCA_000718325_03011"/>
<evidence type="ECO:0000313" key="2">
    <source>
        <dbReference type="EMBL" id="RXR31951.1"/>
    </source>
</evidence>
<dbReference type="Proteomes" id="UP000290517">
    <property type="component" value="Unassembled WGS sequence"/>
</dbReference>
<keyword evidence="4" id="KW-1185">Reference proteome</keyword>
<accession>A0A4Q1KPN3</accession>
<comment type="caution">
    <text evidence="2">The sequence shown here is derived from an EMBL/GenBank/DDBJ whole genome shotgun (WGS) entry which is preliminary data.</text>
</comment>
<name>A0A4Q1KPN3_9CELL</name>
<evidence type="ECO:0000313" key="3">
    <source>
        <dbReference type="Proteomes" id="UP000289805"/>
    </source>
</evidence>
<protein>
    <submittedName>
        <fullName evidence="2">Uncharacterized protein</fullName>
    </submittedName>
</protein>